<dbReference type="Proteomes" id="UP000318103">
    <property type="component" value="Unassembled WGS sequence"/>
</dbReference>
<comment type="caution">
    <text evidence="3">The sequence shown here is derived from an EMBL/GenBank/DDBJ whole genome shotgun (WGS) entry which is preliminary data.</text>
</comment>
<keyword evidence="4" id="KW-1185">Reference proteome</keyword>
<organism evidence="3 4">
    <name type="scientific">Streptomyces puniciscabiei</name>
    <dbReference type="NCBI Taxonomy" id="164348"/>
    <lineage>
        <taxon>Bacteria</taxon>
        <taxon>Bacillati</taxon>
        <taxon>Actinomycetota</taxon>
        <taxon>Actinomycetes</taxon>
        <taxon>Kitasatosporales</taxon>
        <taxon>Streptomycetaceae</taxon>
        <taxon>Streptomyces</taxon>
    </lineage>
</organism>
<sequence length="276" mass="30498">MSDLEQFDLDAYLDRIGWQGGHRAGLGTLRGVHLAHALSLPFENLDAVSGRAPSLAPADLTAKMIHGRRGGYCYEHNTLLRLALEKLGFGVTPLAGRVVLGAETPESRPRTHAMLRVSVPGEPEPYLADVGFGAIGALLLPVPLVTGEESEGAGRRHRLMPLPHEGPLELRELQAYDRRAQRWVGQYAFTLEPFAAPDFEVFNWYVGTHPRSPFTKRPYLQRTTAERHLALDGPRLTETRADGTVTERKLTDETEARRVVEEDFGIAVPQGVRLLG</sequence>
<dbReference type="Pfam" id="PF00797">
    <property type="entry name" value="Acetyltransf_2"/>
    <property type="match status" value="1"/>
</dbReference>
<proteinExistence type="inferred from homology"/>
<comment type="similarity">
    <text evidence="1 2">Belongs to the arylamine N-acetyltransferase family.</text>
</comment>
<dbReference type="Gene3D" id="2.40.128.150">
    <property type="entry name" value="Cysteine proteinases"/>
    <property type="match status" value="1"/>
</dbReference>
<accession>A0A542UJV6</accession>
<dbReference type="InterPro" id="IPR038765">
    <property type="entry name" value="Papain-like_cys_pep_sf"/>
</dbReference>
<dbReference type="InterPro" id="IPR001447">
    <property type="entry name" value="Arylamine_N-AcTrfase"/>
</dbReference>
<dbReference type="OrthoDB" id="7181050at2"/>
<dbReference type="AlphaFoldDB" id="A0A542UJV6"/>
<evidence type="ECO:0000313" key="3">
    <source>
        <dbReference type="EMBL" id="TQK99357.1"/>
    </source>
</evidence>
<dbReference type="RefSeq" id="WP_055709778.1">
    <property type="nucleotide sequence ID" value="NZ_JBPJFI010000001.1"/>
</dbReference>
<dbReference type="EMBL" id="VFNX01000001">
    <property type="protein sequence ID" value="TQK99357.1"/>
    <property type="molecule type" value="Genomic_DNA"/>
</dbReference>
<evidence type="ECO:0000313" key="4">
    <source>
        <dbReference type="Proteomes" id="UP000318103"/>
    </source>
</evidence>
<dbReference type="SUPFAM" id="SSF54001">
    <property type="entry name" value="Cysteine proteinases"/>
    <property type="match status" value="1"/>
</dbReference>
<dbReference type="PANTHER" id="PTHR11786:SF0">
    <property type="entry name" value="ARYLAMINE N-ACETYLTRANSFERASE 4-RELATED"/>
    <property type="match status" value="1"/>
</dbReference>
<dbReference type="Gene3D" id="3.30.2140.10">
    <property type="entry name" value="Arylamine N-acetyltransferase"/>
    <property type="match status" value="1"/>
</dbReference>
<dbReference type="PANTHER" id="PTHR11786">
    <property type="entry name" value="N-HYDROXYARYLAMINE O-ACETYLTRANSFERASE"/>
    <property type="match status" value="1"/>
</dbReference>
<reference evidence="3 4" key="1">
    <citation type="submission" date="2019-06" db="EMBL/GenBank/DDBJ databases">
        <title>Sequencing the genomes of 1000 actinobacteria strains.</title>
        <authorList>
            <person name="Klenk H.-P."/>
        </authorList>
    </citation>
    <scope>NUCLEOTIDE SEQUENCE [LARGE SCALE GENOMIC DNA]</scope>
    <source>
        <strain evidence="3 4">DSM 41929</strain>
    </source>
</reference>
<evidence type="ECO:0000256" key="2">
    <source>
        <dbReference type="RuleBase" id="RU003452"/>
    </source>
</evidence>
<keyword evidence="3" id="KW-0808">Transferase</keyword>
<dbReference type="GO" id="GO:0016407">
    <property type="term" value="F:acetyltransferase activity"/>
    <property type="evidence" value="ECO:0007669"/>
    <property type="project" value="InterPro"/>
</dbReference>
<evidence type="ECO:0000256" key="1">
    <source>
        <dbReference type="ARBA" id="ARBA00006547"/>
    </source>
</evidence>
<name>A0A542UJV6_9ACTN</name>
<dbReference type="STRING" id="164348.BFF78_28655"/>
<dbReference type="PRINTS" id="PR01543">
    <property type="entry name" value="ANATRNSFRASE"/>
</dbReference>
<protein>
    <submittedName>
        <fullName evidence="3">N-hydroxyarylamine O-acetyltransferase</fullName>
    </submittedName>
</protein>
<gene>
    <name evidence="3" type="ORF">FB563_4427</name>
</gene>